<dbReference type="Gene3D" id="3.20.20.70">
    <property type="entry name" value="Aldolase class I"/>
    <property type="match status" value="1"/>
</dbReference>
<keyword evidence="1" id="KW-0704">Schiff base</keyword>
<sequence length="336" mass="36939">MLKVENLLPCVGQKTNGFFMSASKEIGPFQDVTGNQFEIQAEIVKPNRSAVLQRSLALATTIHPQFATITLEELAVEVVGIELALEVIQTVHGNVHVMVNPNYSYNTEAIFANAQRLHLICQIIDPNFDTSRLVTKLPATWEGMQAARQLKQSGIKTLATTLFSMEQAILAGEAGCISISPFVHELKTETYKGYKDNNPILGVCVQAQHFYRQNSMPTRLKACVTLSLDELIMLAGIDALTIAPGVLKDLAATQRPQEEVENMSLFGKSDKVPTPVGYPSYIDSESQYRVYFAASEGGKAQFKTAQAIALFCDAQTAVELYVKSQLEDTSYIPINL</sequence>
<name>A0A135LUF3_PENPA</name>
<dbReference type="GeneID" id="63711874"/>
<proteinExistence type="predicted"/>
<protein>
    <submittedName>
        <fullName evidence="2">Aldolase-type TIM barrel</fullName>
    </submittedName>
</protein>
<dbReference type="GO" id="GO:0005975">
    <property type="term" value="P:carbohydrate metabolic process"/>
    <property type="evidence" value="ECO:0007669"/>
    <property type="project" value="InterPro"/>
</dbReference>
<dbReference type="InterPro" id="IPR013785">
    <property type="entry name" value="Aldolase_TIM"/>
</dbReference>
<dbReference type="PANTHER" id="PTHR10683">
    <property type="entry name" value="TRANSALDOLASE"/>
    <property type="match status" value="1"/>
</dbReference>
<evidence type="ECO:0000256" key="1">
    <source>
        <dbReference type="ARBA" id="ARBA00023270"/>
    </source>
</evidence>
<dbReference type="PANTHER" id="PTHR10683:SF34">
    <property type="entry name" value="TRANSALDOLASE"/>
    <property type="match status" value="1"/>
</dbReference>
<dbReference type="STRING" id="5078.A0A135LUF3"/>
<dbReference type="Pfam" id="PF00923">
    <property type="entry name" value="TAL_FSA"/>
    <property type="match status" value="1"/>
</dbReference>
<reference evidence="2 3" key="1">
    <citation type="journal article" date="2016" name="BMC Genomics">
        <title>Genome sequencing and secondary metabolism of the postharvest pathogen Penicillium griseofulvum.</title>
        <authorList>
            <person name="Banani H."/>
            <person name="Marcet-Houben M."/>
            <person name="Ballester A.R."/>
            <person name="Abbruscato P."/>
            <person name="Gonzalez-Candelas L."/>
            <person name="Gabaldon T."/>
            <person name="Spadaro D."/>
        </authorList>
    </citation>
    <scope>NUCLEOTIDE SEQUENCE [LARGE SCALE GENOMIC DNA]</scope>
    <source>
        <strain evidence="2 3">PG3</strain>
    </source>
</reference>
<evidence type="ECO:0000313" key="2">
    <source>
        <dbReference type="EMBL" id="KXG52576.1"/>
    </source>
</evidence>
<evidence type="ECO:0000313" key="3">
    <source>
        <dbReference type="Proteomes" id="UP000070168"/>
    </source>
</evidence>
<organism evidence="2 3">
    <name type="scientific">Penicillium patulum</name>
    <name type="common">Penicillium griseofulvum</name>
    <dbReference type="NCBI Taxonomy" id="5078"/>
    <lineage>
        <taxon>Eukaryota</taxon>
        <taxon>Fungi</taxon>
        <taxon>Dikarya</taxon>
        <taxon>Ascomycota</taxon>
        <taxon>Pezizomycotina</taxon>
        <taxon>Eurotiomycetes</taxon>
        <taxon>Eurotiomycetidae</taxon>
        <taxon>Eurotiales</taxon>
        <taxon>Aspergillaceae</taxon>
        <taxon>Penicillium</taxon>
    </lineage>
</organism>
<dbReference type="OMA" id="SKEIGPF"/>
<dbReference type="GO" id="GO:0009052">
    <property type="term" value="P:pentose-phosphate shunt, non-oxidative branch"/>
    <property type="evidence" value="ECO:0007669"/>
    <property type="project" value="TreeGrafter"/>
</dbReference>
<dbReference type="InterPro" id="IPR001585">
    <property type="entry name" value="TAL/FSA"/>
</dbReference>
<dbReference type="EMBL" id="LHQR01000026">
    <property type="protein sequence ID" value="KXG52576.1"/>
    <property type="molecule type" value="Genomic_DNA"/>
</dbReference>
<dbReference type="OrthoDB" id="1711136at2759"/>
<dbReference type="AlphaFoldDB" id="A0A135LUF3"/>
<comment type="caution">
    <text evidence="2">The sequence shown here is derived from an EMBL/GenBank/DDBJ whole genome shotgun (WGS) entry which is preliminary data.</text>
</comment>
<dbReference type="RefSeq" id="XP_040651112.1">
    <property type="nucleotide sequence ID" value="XM_040796574.1"/>
</dbReference>
<accession>A0A135LUF3</accession>
<dbReference type="GO" id="GO:0004801">
    <property type="term" value="F:transaldolase activity"/>
    <property type="evidence" value="ECO:0007669"/>
    <property type="project" value="TreeGrafter"/>
</dbReference>
<dbReference type="Proteomes" id="UP000070168">
    <property type="component" value="Unassembled WGS sequence"/>
</dbReference>
<dbReference type="SUPFAM" id="SSF51569">
    <property type="entry name" value="Aldolase"/>
    <property type="match status" value="1"/>
</dbReference>
<gene>
    <name evidence="2" type="ORF">PGRI_088600</name>
</gene>
<keyword evidence="3" id="KW-1185">Reference proteome</keyword>